<keyword evidence="4 7" id="KW-0720">Serine protease</keyword>
<dbReference type="GO" id="GO:0004252">
    <property type="term" value="F:serine-type endopeptidase activity"/>
    <property type="evidence" value="ECO:0007669"/>
    <property type="project" value="InterPro"/>
</dbReference>
<evidence type="ECO:0000256" key="4">
    <source>
        <dbReference type="ARBA" id="ARBA00022825"/>
    </source>
</evidence>
<keyword evidence="6" id="KW-1015">Disulfide bond</keyword>
<dbReference type="RefSeq" id="XP_005183422.2">
    <property type="nucleotide sequence ID" value="XM_005183365.4"/>
</dbReference>
<protein>
    <submittedName>
        <fullName evidence="12">Brachyurin-like</fullName>
    </submittedName>
</protein>
<evidence type="ECO:0000256" key="8">
    <source>
        <dbReference type="SAM" id="SignalP"/>
    </source>
</evidence>
<proteinExistence type="predicted"/>
<dbReference type="PROSITE" id="PS00135">
    <property type="entry name" value="TRYPSIN_SER"/>
    <property type="match status" value="1"/>
</dbReference>
<keyword evidence="11" id="KW-1185">Reference proteome</keyword>
<feature type="domain" description="Peptidase S1" evidence="9">
    <location>
        <begin position="41"/>
        <end position="278"/>
    </location>
</feature>
<dbReference type="InterPro" id="IPR001254">
    <property type="entry name" value="Trypsin_dom"/>
</dbReference>
<dbReference type="FunFam" id="2.40.10.10:FF:000025">
    <property type="entry name" value="serine proteases 1/2"/>
    <property type="match status" value="1"/>
</dbReference>
<keyword evidence="1 7" id="KW-0645">Protease</keyword>
<dbReference type="Pfam" id="PF00089">
    <property type="entry name" value="Trypsin"/>
    <property type="match status" value="1"/>
</dbReference>
<evidence type="ECO:0000313" key="11">
    <source>
        <dbReference type="Proteomes" id="UP001652621"/>
    </source>
</evidence>
<dbReference type="AlphaFoldDB" id="A0A1I8MQR9"/>
<dbReference type="PROSITE" id="PS50240">
    <property type="entry name" value="TRYPSIN_DOM"/>
    <property type="match status" value="1"/>
</dbReference>
<dbReference type="GO" id="GO:0006508">
    <property type="term" value="P:proteolysis"/>
    <property type="evidence" value="ECO:0007669"/>
    <property type="project" value="UniProtKB-KW"/>
</dbReference>
<dbReference type="InterPro" id="IPR009003">
    <property type="entry name" value="Peptidase_S1_PA"/>
</dbReference>
<dbReference type="KEGG" id="mde:101899060"/>
<evidence type="ECO:0000256" key="2">
    <source>
        <dbReference type="ARBA" id="ARBA00022729"/>
    </source>
</evidence>
<evidence type="ECO:0000256" key="7">
    <source>
        <dbReference type="RuleBase" id="RU363034"/>
    </source>
</evidence>
<evidence type="ECO:0000256" key="3">
    <source>
        <dbReference type="ARBA" id="ARBA00022801"/>
    </source>
</evidence>
<feature type="signal peptide" evidence="8">
    <location>
        <begin position="1"/>
        <end position="16"/>
    </location>
</feature>
<dbReference type="PANTHER" id="PTHR24264:SF83">
    <property type="entry name" value="COMPLEMENT FACTOR I"/>
    <property type="match status" value="1"/>
</dbReference>
<dbReference type="CDD" id="cd00190">
    <property type="entry name" value="Tryp_SPc"/>
    <property type="match status" value="1"/>
</dbReference>
<evidence type="ECO:0000256" key="6">
    <source>
        <dbReference type="ARBA" id="ARBA00023157"/>
    </source>
</evidence>
<dbReference type="eggNOG" id="KOG3627">
    <property type="taxonomic scope" value="Eukaryota"/>
</dbReference>
<accession>A0A1I8MQR9</accession>
<dbReference type="InterPro" id="IPR018114">
    <property type="entry name" value="TRYPSIN_HIS"/>
</dbReference>
<dbReference type="Gene3D" id="2.40.10.10">
    <property type="entry name" value="Trypsin-like serine proteases"/>
    <property type="match status" value="2"/>
</dbReference>
<evidence type="ECO:0000256" key="5">
    <source>
        <dbReference type="ARBA" id="ARBA00023145"/>
    </source>
</evidence>
<evidence type="ECO:0000313" key="12">
    <source>
        <dbReference type="RefSeq" id="XP_058977037.1"/>
    </source>
</evidence>
<dbReference type="SMART" id="SM00020">
    <property type="entry name" value="Tryp_SPc"/>
    <property type="match status" value="1"/>
</dbReference>
<evidence type="ECO:0000313" key="10">
    <source>
        <dbReference type="EnsemblMetazoa" id="MDOA007488-PA"/>
    </source>
</evidence>
<dbReference type="InterPro" id="IPR050127">
    <property type="entry name" value="Serine_Proteases_S1"/>
</dbReference>
<organism evidence="10">
    <name type="scientific">Musca domestica</name>
    <name type="common">House fly</name>
    <dbReference type="NCBI Taxonomy" id="7370"/>
    <lineage>
        <taxon>Eukaryota</taxon>
        <taxon>Metazoa</taxon>
        <taxon>Ecdysozoa</taxon>
        <taxon>Arthropoda</taxon>
        <taxon>Hexapoda</taxon>
        <taxon>Insecta</taxon>
        <taxon>Pterygota</taxon>
        <taxon>Neoptera</taxon>
        <taxon>Endopterygota</taxon>
        <taxon>Diptera</taxon>
        <taxon>Brachycera</taxon>
        <taxon>Muscomorpha</taxon>
        <taxon>Muscoidea</taxon>
        <taxon>Muscidae</taxon>
        <taxon>Musca</taxon>
    </lineage>
</organism>
<dbReference type="VEuPathDB" id="VectorBase:MDOA007488"/>
<reference evidence="12" key="2">
    <citation type="submission" date="2025-05" db="UniProtKB">
        <authorList>
            <consortium name="RefSeq"/>
        </authorList>
    </citation>
    <scope>IDENTIFICATION</scope>
    <source>
        <strain evidence="12">Aabys</strain>
        <tissue evidence="12">Whole body</tissue>
    </source>
</reference>
<dbReference type="VEuPathDB" id="VectorBase:MDOMA2_000002"/>
<name>A0A1I8MQR9_MUSDO</name>
<dbReference type="PROSITE" id="PS00134">
    <property type="entry name" value="TRYPSIN_HIS"/>
    <property type="match status" value="1"/>
</dbReference>
<dbReference type="EnsemblMetazoa" id="MDOA007488-RA">
    <property type="protein sequence ID" value="MDOA007488-PA"/>
    <property type="gene ID" value="MDOA007488"/>
</dbReference>
<keyword evidence="2 8" id="KW-0732">Signal</keyword>
<dbReference type="RefSeq" id="XP_058977037.1">
    <property type="nucleotide sequence ID" value="XM_059121054.1"/>
</dbReference>
<feature type="chain" id="PRO_5044560691" evidence="8">
    <location>
        <begin position="17"/>
        <end position="282"/>
    </location>
</feature>
<dbReference type="InterPro" id="IPR001314">
    <property type="entry name" value="Peptidase_S1A"/>
</dbReference>
<evidence type="ECO:0000259" key="9">
    <source>
        <dbReference type="PROSITE" id="PS50240"/>
    </source>
</evidence>
<sequence length="282" mass="30486">MKAFVALSLFVTVASAGVMPPIQPRLPLVPVMPLEELEGRITNGELAKAGQFPYQVGLSLVFGDKGAWCGGTLISNRWILTAAHCTDGADGVTAYLGAIDIKDDHEKGQQRIYTSKSNIVIHEHWDPSTLSNDISLIKLPVVIEFNERIQPASLPKMDGHYSTYEGDMVWASGWGKDSDSATTVSPLLRYIEVPVLKQSTCRTYYLGVVTDKMICISGKDGKSTCNGDSGGPLVYKHDGINTVIGATSFGIALGCEKGWPGVFTRVTSYLDWIAEKSGVVNK</sequence>
<gene>
    <name evidence="10" type="primary">101899060</name>
    <name evidence="12" type="synonym">LOC131801931</name>
</gene>
<keyword evidence="5" id="KW-0865">Zymogen</keyword>
<dbReference type="PANTHER" id="PTHR24264">
    <property type="entry name" value="TRYPSIN-RELATED"/>
    <property type="match status" value="1"/>
</dbReference>
<evidence type="ECO:0000256" key="1">
    <source>
        <dbReference type="ARBA" id="ARBA00022670"/>
    </source>
</evidence>
<dbReference type="SUPFAM" id="SSF50494">
    <property type="entry name" value="Trypsin-like serine proteases"/>
    <property type="match status" value="1"/>
</dbReference>
<dbReference type="InterPro" id="IPR043504">
    <property type="entry name" value="Peptidase_S1_PA_chymotrypsin"/>
</dbReference>
<dbReference type="GO" id="GO:0005615">
    <property type="term" value="C:extracellular space"/>
    <property type="evidence" value="ECO:0007669"/>
    <property type="project" value="TreeGrafter"/>
</dbReference>
<dbReference type="OrthoDB" id="5565075at2759"/>
<dbReference type="InterPro" id="IPR033116">
    <property type="entry name" value="TRYPSIN_SER"/>
</dbReference>
<dbReference type="Proteomes" id="UP001652621">
    <property type="component" value="Unplaced"/>
</dbReference>
<reference evidence="10" key="1">
    <citation type="submission" date="2020-05" db="UniProtKB">
        <authorList>
            <consortium name="EnsemblMetazoa"/>
        </authorList>
    </citation>
    <scope>IDENTIFICATION</scope>
    <source>
        <strain evidence="10">Aabys</strain>
    </source>
</reference>
<dbReference type="PRINTS" id="PR00722">
    <property type="entry name" value="CHYMOTRYPSIN"/>
</dbReference>
<dbReference type="FunFam" id="2.40.10.10:FF:000073">
    <property type="entry name" value="Trypsin alpha"/>
    <property type="match status" value="1"/>
</dbReference>
<keyword evidence="3 7" id="KW-0378">Hydrolase</keyword>